<name>A0A7L8KBU8_ECOLX</name>
<sequence length="129" mass="14620">MFCVCCCSSSKPRCRQRSNSKTEKKRFLFTFFSIPEATGSTGRFDEEKAKMAIKKRPLSKKKAISMNKNCFSNPATMTRWGYTLLFFLHHNGKLSHYSTQGRIISDHRGKASHNTVRGVDVAVPLKLVA</sequence>
<protein>
    <submittedName>
        <fullName evidence="1">Uncharacterized protein</fullName>
    </submittedName>
</protein>
<reference evidence="1" key="1">
    <citation type="journal article" date="2020" name="Commun. Biol.">
        <title>Highly efficient gene transfer in the mouse gut microbiota is enabled by the Incl2 conjugative plasmid TP114.</title>
        <authorList>
            <person name="Neil K."/>
            <person name="Allard N."/>
            <person name="Grenier F."/>
            <person name="Burrus V."/>
            <person name="Rodrigue S."/>
        </authorList>
    </citation>
    <scope>NUCLEOTIDE SEQUENCE</scope>
    <source>
        <strain evidence="1">BM21</strain>
    </source>
</reference>
<proteinExistence type="predicted"/>
<accession>A0A7L8KBU8</accession>
<gene>
    <name evidence="1" type="primary">pRts1_134</name>
</gene>
<evidence type="ECO:0000313" key="1">
    <source>
        <dbReference type="EMBL" id="QOE89774.1"/>
    </source>
</evidence>
<geneLocation type="plasmid" evidence="1">
    <name>pRts1</name>
</geneLocation>
<keyword evidence="1" id="KW-0614">Plasmid</keyword>
<dbReference type="AlphaFoldDB" id="A0A7L8KBU8"/>
<dbReference type="EMBL" id="MN626604">
    <property type="protein sequence ID" value="QOE89774.1"/>
    <property type="molecule type" value="Genomic_DNA"/>
</dbReference>
<organism evidence="1">
    <name type="scientific">Escherichia coli</name>
    <dbReference type="NCBI Taxonomy" id="562"/>
    <lineage>
        <taxon>Bacteria</taxon>
        <taxon>Pseudomonadati</taxon>
        <taxon>Pseudomonadota</taxon>
        <taxon>Gammaproteobacteria</taxon>
        <taxon>Enterobacterales</taxon>
        <taxon>Enterobacteriaceae</taxon>
        <taxon>Escherichia</taxon>
    </lineage>
</organism>